<evidence type="ECO:0000256" key="1">
    <source>
        <dbReference type="SAM" id="MobiDB-lite"/>
    </source>
</evidence>
<dbReference type="Gramene" id="KMS94650">
    <property type="protein sequence ID" value="KMS94650"/>
    <property type="gene ID" value="BVRB_016630"/>
</dbReference>
<name>A0A0J8DUZ1_BETVV</name>
<feature type="region of interest" description="Disordered" evidence="1">
    <location>
        <begin position="103"/>
        <end position="124"/>
    </location>
</feature>
<protein>
    <submittedName>
        <fullName evidence="2">Uncharacterized protein</fullName>
    </submittedName>
</protein>
<reference evidence="2 3" key="1">
    <citation type="journal article" date="2014" name="Nature">
        <title>The genome of the recently domesticated crop plant sugar beet (Beta vulgaris).</title>
        <authorList>
            <person name="Dohm J.C."/>
            <person name="Minoche A.E."/>
            <person name="Holtgrawe D."/>
            <person name="Capella-Gutierrez S."/>
            <person name="Zakrzewski F."/>
            <person name="Tafer H."/>
            <person name="Rupp O."/>
            <person name="Sorensen T.R."/>
            <person name="Stracke R."/>
            <person name="Reinhardt R."/>
            <person name="Goesmann A."/>
            <person name="Kraft T."/>
            <person name="Schulz B."/>
            <person name="Stadler P.F."/>
            <person name="Schmidt T."/>
            <person name="Gabaldon T."/>
            <person name="Lehrach H."/>
            <person name="Weisshaar B."/>
            <person name="Himmelbauer H."/>
        </authorList>
    </citation>
    <scope>NUCLEOTIDE SEQUENCE [LARGE SCALE GENOMIC DNA]</scope>
    <source>
        <tissue evidence="2">Taproot</tissue>
    </source>
</reference>
<proteinExistence type="predicted"/>
<dbReference type="OMA" id="YIYPRVA"/>
<sequence length="219" mass="23954">ASKYEENIVVVVEMFDLMNLRVEETSAMVMRRMLEGDIDMTPNSVVKQKNNEFGPPSVGQNGKKKKGKVAVDAPLHNVKDPPCKKVAHRTRGMRYVSVAKEAKRKIASKSKASKSRAAKRPRRKKVDLNVAVGTPRCKELNLNGVGEGECSGMTATPSAGPQEINMEDPDFPISVGGIQLVDGDGSIGYFTRLLGSRDGETSRSYVGSNDMLQLSIRRM</sequence>
<gene>
    <name evidence="2" type="ORF">BVRB_016630</name>
</gene>
<evidence type="ECO:0000313" key="2">
    <source>
        <dbReference type="EMBL" id="KMS94650.1"/>
    </source>
</evidence>
<dbReference type="AlphaFoldDB" id="A0A0J8DUZ1"/>
<feature type="non-terminal residue" evidence="2">
    <location>
        <position position="1"/>
    </location>
</feature>
<accession>A0A0J8DUZ1</accession>
<organism evidence="2 3">
    <name type="scientific">Beta vulgaris subsp. vulgaris</name>
    <name type="common">Beet</name>
    <dbReference type="NCBI Taxonomy" id="3555"/>
    <lineage>
        <taxon>Eukaryota</taxon>
        <taxon>Viridiplantae</taxon>
        <taxon>Streptophyta</taxon>
        <taxon>Embryophyta</taxon>
        <taxon>Tracheophyta</taxon>
        <taxon>Spermatophyta</taxon>
        <taxon>Magnoliopsida</taxon>
        <taxon>eudicotyledons</taxon>
        <taxon>Gunneridae</taxon>
        <taxon>Pentapetalae</taxon>
        <taxon>Caryophyllales</taxon>
        <taxon>Chenopodiaceae</taxon>
        <taxon>Betoideae</taxon>
        <taxon>Beta</taxon>
    </lineage>
</organism>
<keyword evidence="3" id="KW-1185">Reference proteome</keyword>
<dbReference type="EMBL" id="KQ091565">
    <property type="protein sequence ID" value="KMS94650.1"/>
    <property type="molecule type" value="Genomic_DNA"/>
</dbReference>
<evidence type="ECO:0000313" key="3">
    <source>
        <dbReference type="Proteomes" id="UP000035740"/>
    </source>
</evidence>
<dbReference type="Proteomes" id="UP000035740">
    <property type="component" value="Unassembled WGS sequence"/>
</dbReference>